<dbReference type="AlphaFoldDB" id="A0A182YR19"/>
<accession>A0A182YR19</accession>
<sequence>MENAKPQRAYAQKNTELCLRLENAVERQPIIYTYTKSSRNYKIRNLQNDAWSCVATEVGTTIVEAKRLWTNMLCSFRSYRSKVRQSMHTGAAYDAVYRPRWFAYEAMMFMANATEDNEHADT</sequence>
<dbReference type="VEuPathDB" id="VectorBase:ASTEI20_035583"/>
<dbReference type="GO" id="GO:0006357">
    <property type="term" value="P:regulation of transcription by RNA polymerase II"/>
    <property type="evidence" value="ECO:0007669"/>
    <property type="project" value="TreeGrafter"/>
</dbReference>
<organism evidence="1 2">
    <name type="scientific">Anopheles stephensi</name>
    <name type="common">Indo-Pakistan malaria mosquito</name>
    <dbReference type="NCBI Taxonomy" id="30069"/>
    <lineage>
        <taxon>Eukaryota</taxon>
        <taxon>Metazoa</taxon>
        <taxon>Ecdysozoa</taxon>
        <taxon>Arthropoda</taxon>
        <taxon>Hexapoda</taxon>
        <taxon>Insecta</taxon>
        <taxon>Pterygota</taxon>
        <taxon>Neoptera</taxon>
        <taxon>Endopterygota</taxon>
        <taxon>Diptera</taxon>
        <taxon>Nematocera</taxon>
        <taxon>Culicoidea</taxon>
        <taxon>Culicidae</taxon>
        <taxon>Anophelinae</taxon>
        <taxon>Anopheles</taxon>
    </lineage>
</organism>
<dbReference type="Pfam" id="PF10545">
    <property type="entry name" value="MADF_DNA_bdg"/>
    <property type="match status" value="1"/>
</dbReference>
<dbReference type="PANTHER" id="PTHR12243">
    <property type="entry name" value="MADF DOMAIN TRANSCRIPTION FACTOR"/>
    <property type="match status" value="1"/>
</dbReference>
<dbReference type="SMART" id="SM00595">
    <property type="entry name" value="MADF"/>
    <property type="match status" value="1"/>
</dbReference>
<dbReference type="PANTHER" id="PTHR12243:SF69">
    <property type="entry name" value="SI:CH73-59F11.3"/>
    <property type="match status" value="1"/>
</dbReference>
<proteinExistence type="predicted"/>
<evidence type="ECO:0000313" key="1">
    <source>
        <dbReference type="EnsemblMetazoa" id="ASTEI10905-PA"/>
    </source>
</evidence>
<dbReference type="GO" id="GO:0005667">
    <property type="term" value="C:transcription regulator complex"/>
    <property type="evidence" value="ECO:0007669"/>
    <property type="project" value="TreeGrafter"/>
</dbReference>
<dbReference type="Proteomes" id="UP000076408">
    <property type="component" value="Unassembled WGS sequence"/>
</dbReference>
<evidence type="ECO:0000313" key="2">
    <source>
        <dbReference type="Proteomes" id="UP000076408"/>
    </source>
</evidence>
<dbReference type="OMA" id="EDNEHAD"/>
<reference evidence="2" key="1">
    <citation type="journal article" date="2014" name="Genome Biol.">
        <title>Genome analysis of a major urban malaria vector mosquito, Anopheles stephensi.</title>
        <authorList>
            <person name="Jiang X."/>
            <person name="Peery A."/>
            <person name="Hall A.B."/>
            <person name="Sharma A."/>
            <person name="Chen X.G."/>
            <person name="Waterhouse R.M."/>
            <person name="Komissarov A."/>
            <person name="Riehle M.M."/>
            <person name="Shouche Y."/>
            <person name="Sharakhova M.V."/>
            <person name="Lawson D."/>
            <person name="Pakpour N."/>
            <person name="Arensburger P."/>
            <person name="Davidson V.L."/>
            <person name="Eiglmeier K."/>
            <person name="Emrich S."/>
            <person name="George P."/>
            <person name="Kennedy R.C."/>
            <person name="Mane S.P."/>
            <person name="Maslen G."/>
            <person name="Oringanje C."/>
            <person name="Qi Y."/>
            <person name="Settlage R."/>
            <person name="Tojo M."/>
            <person name="Tubio J.M."/>
            <person name="Unger M.F."/>
            <person name="Wang B."/>
            <person name="Vernick K.D."/>
            <person name="Ribeiro J.M."/>
            <person name="James A.A."/>
            <person name="Michel K."/>
            <person name="Riehle M.A."/>
            <person name="Luckhart S."/>
            <person name="Sharakhov I.V."/>
            <person name="Tu Z."/>
        </authorList>
    </citation>
    <scope>NUCLEOTIDE SEQUENCE [LARGE SCALE GENOMIC DNA]</scope>
    <source>
        <strain evidence="2">Indian</strain>
    </source>
</reference>
<protein>
    <submittedName>
        <fullName evidence="1">MADF domain-containing protein</fullName>
    </submittedName>
</protein>
<keyword evidence="2" id="KW-1185">Reference proteome</keyword>
<dbReference type="InterPro" id="IPR039353">
    <property type="entry name" value="TF_Adf1"/>
</dbReference>
<dbReference type="GO" id="GO:0005634">
    <property type="term" value="C:nucleus"/>
    <property type="evidence" value="ECO:0007669"/>
    <property type="project" value="TreeGrafter"/>
</dbReference>
<dbReference type="VEuPathDB" id="VectorBase:ASTEI10905"/>
<name>A0A182YR19_ANOST</name>
<reference evidence="1" key="2">
    <citation type="submission" date="2020-05" db="UniProtKB">
        <authorList>
            <consortium name="EnsemblMetazoa"/>
        </authorList>
    </citation>
    <scope>IDENTIFICATION</scope>
    <source>
        <strain evidence="1">Indian</strain>
    </source>
</reference>
<dbReference type="PROSITE" id="PS51029">
    <property type="entry name" value="MADF"/>
    <property type="match status" value="1"/>
</dbReference>
<dbReference type="EnsemblMetazoa" id="ASTEI10905-RA">
    <property type="protein sequence ID" value="ASTEI10905-PA"/>
    <property type="gene ID" value="ASTEI10905"/>
</dbReference>
<dbReference type="InterPro" id="IPR006578">
    <property type="entry name" value="MADF-dom"/>
</dbReference>